<dbReference type="AlphaFoldDB" id="E2Q5H2"/>
<dbReference type="EMBL" id="CM000913">
    <property type="protein sequence ID" value="EFG09186.1"/>
    <property type="molecule type" value="Genomic_DNA"/>
</dbReference>
<sequence length="201" mass="20883">MPPSPGRPYGPPPGPRATVPEGGGGRKAIPAPPCVRSEPSLLFSEGPGSATVRAMSSESTEVWAGWYRDRRGAEAVTIAVRGQQLRMCIRGVEYEGARMAALEAVGAEGVLLSGCVLEWDIPLPVHTDGATERATLSCLLTLGELRSEGRLDRADLNLTLHYAGAAFESGVAGGDFDSALERIRGQLPHGVELGAPAAAGA</sequence>
<reference evidence="2 3" key="1">
    <citation type="journal article" date="2010" name="Genome Biol. Evol.">
        <title>The sequence of a 1.8-mb bacterial linear plasmid reveals a rich evolutionary reservoir of secondary metabolic pathways.</title>
        <authorList>
            <person name="Medema M.H."/>
            <person name="Trefzer A."/>
            <person name="Kovalchuk A."/>
            <person name="van den Berg M."/>
            <person name="Mueller U."/>
            <person name="Heijne W."/>
            <person name="Wu L."/>
            <person name="Alam M.T."/>
            <person name="Ronning C.M."/>
            <person name="Nierman W.C."/>
            <person name="Bovenberg R.A.L."/>
            <person name="Breitling R."/>
            <person name="Takano E."/>
        </authorList>
    </citation>
    <scope>NUCLEOTIDE SEQUENCE [LARGE SCALE GENOMIC DNA]</scope>
    <source>
        <strain evidence="3">ATCC 27064 / DSM 738 / JCM 4710 / NBRC 13307 / NCIMB 12785 / NRRL 3585 / VKM Ac-602</strain>
    </source>
</reference>
<organism evidence="2 3">
    <name type="scientific">Streptomyces clavuligerus</name>
    <dbReference type="NCBI Taxonomy" id="1901"/>
    <lineage>
        <taxon>Bacteria</taxon>
        <taxon>Bacillati</taxon>
        <taxon>Actinomycetota</taxon>
        <taxon>Actinomycetes</taxon>
        <taxon>Kitasatosporales</taxon>
        <taxon>Streptomycetaceae</taxon>
        <taxon>Streptomyces</taxon>
    </lineage>
</organism>
<dbReference type="STRING" id="1901.BB341_08210"/>
<accession>E2Q5H2</accession>
<feature type="compositionally biased region" description="Pro residues" evidence="1">
    <location>
        <begin position="1"/>
        <end position="15"/>
    </location>
</feature>
<keyword evidence="3" id="KW-1185">Reference proteome</keyword>
<proteinExistence type="predicted"/>
<dbReference type="Proteomes" id="UP000002357">
    <property type="component" value="Chromosome"/>
</dbReference>
<evidence type="ECO:0000256" key="1">
    <source>
        <dbReference type="SAM" id="MobiDB-lite"/>
    </source>
</evidence>
<dbReference type="Pfam" id="PF19822">
    <property type="entry name" value="DUF6304"/>
    <property type="match status" value="1"/>
</dbReference>
<evidence type="ECO:0000313" key="3">
    <source>
        <dbReference type="Proteomes" id="UP000002357"/>
    </source>
</evidence>
<dbReference type="eggNOG" id="ENOG5033013">
    <property type="taxonomic scope" value="Bacteria"/>
</dbReference>
<gene>
    <name evidence="2" type="ORF">SCLAV_4111</name>
</gene>
<feature type="region of interest" description="Disordered" evidence="1">
    <location>
        <begin position="1"/>
        <end position="31"/>
    </location>
</feature>
<dbReference type="InterPro" id="IPR046271">
    <property type="entry name" value="DUF6304"/>
</dbReference>
<evidence type="ECO:0000313" key="2">
    <source>
        <dbReference type="EMBL" id="EFG09186.1"/>
    </source>
</evidence>
<protein>
    <submittedName>
        <fullName evidence="2">Uncharacterized protein</fullName>
    </submittedName>
</protein>
<name>E2Q5H2_STRCL</name>